<dbReference type="OrthoDB" id="3863176at2"/>
<accession>A0A4R4SJR0</accession>
<dbReference type="Gene3D" id="3.40.710.10">
    <property type="entry name" value="DD-peptidase/beta-lactamase superfamily"/>
    <property type="match status" value="1"/>
</dbReference>
<dbReference type="PANTHER" id="PTHR46825:SF9">
    <property type="entry name" value="BETA-LACTAMASE-RELATED DOMAIN-CONTAINING PROTEIN"/>
    <property type="match status" value="1"/>
</dbReference>
<dbReference type="InterPro" id="IPR050491">
    <property type="entry name" value="AmpC-like"/>
</dbReference>
<dbReference type="AlphaFoldDB" id="A0A4R4SJR0"/>
<sequence length="382" mass="39984">MFGSLSRRGLLGLFGAASLTAGAAGDAGAAPTRPGGGAASGVTEEFARFVAAEAAADRFSGTVLLAHRGRPVLVRSHGMADRASSRPNTEDTVFCLASITKTFTALAVAQLAERGALSFTDTLGHHLEGFPAEVADTVTIHQLLTHTSGVGRPAIGNGELPTWSSHEEVIEGTVDIARRTPLQFTPGTRFGYSNDGYVVLGAIVARASGVPFVDHVRQQVFEPARMGRTGFPGRPEARADAAVARPYWTQPSGERVDLFSTDFAPYSYGPAGGAYTTAADLLAFVRALTAGRLLGPALTALVTAGKTPVPPADGSQVEFYGYGYRDAVVNGQRVWGHSGGAPGTATRLDVFPDREWVAIVLSNYDTSVGPIVSRARELVTAR</sequence>
<evidence type="ECO:0000313" key="4">
    <source>
        <dbReference type="Proteomes" id="UP000295345"/>
    </source>
</evidence>
<organism evidence="3 4">
    <name type="scientific">Streptomyces hainanensis</name>
    <dbReference type="NCBI Taxonomy" id="402648"/>
    <lineage>
        <taxon>Bacteria</taxon>
        <taxon>Bacillati</taxon>
        <taxon>Actinomycetota</taxon>
        <taxon>Actinomycetes</taxon>
        <taxon>Kitasatosporales</taxon>
        <taxon>Streptomycetaceae</taxon>
        <taxon>Streptomyces</taxon>
    </lineage>
</organism>
<keyword evidence="3" id="KW-0378">Hydrolase</keyword>
<gene>
    <name evidence="3" type="ORF">E1283_32045</name>
</gene>
<dbReference type="EMBL" id="SMKI01000541">
    <property type="protein sequence ID" value="TDC63860.1"/>
    <property type="molecule type" value="Genomic_DNA"/>
</dbReference>
<proteinExistence type="predicted"/>
<reference evidence="3 4" key="1">
    <citation type="submission" date="2019-03" db="EMBL/GenBank/DDBJ databases">
        <title>Draft genome sequences of novel Actinobacteria.</title>
        <authorList>
            <person name="Sahin N."/>
            <person name="Ay H."/>
            <person name="Saygin H."/>
        </authorList>
    </citation>
    <scope>NUCLEOTIDE SEQUENCE [LARGE SCALE GENOMIC DNA]</scope>
    <source>
        <strain evidence="3 4">DSM 41900</strain>
    </source>
</reference>
<keyword evidence="1" id="KW-0732">Signal</keyword>
<dbReference type="SUPFAM" id="SSF56601">
    <property type="entry name" value="beta-lactamase/transpeptidase-like"/>
    <property type="match status" value="1"/>
</dbReference>
<dbReference type="PANTHER" id="PTHR46825">
    <property type="entry name" value="D-ALANYL-D-ALANINE-CARBOXYPEPTIDASE/ENDOPEPTIDASE AMPH"/>
    <property type="match status" value="1"/>
</dbReference>
<dbReference type="InterPro" id="IPR006311">
    <property type="entry name" value="TAT_signal"/>
</dbReference>
<dbReference type="InterPro" id="IPR001466">
    <property type="entry name" value="Beta-lactam-related"/>
</dbReference>
<dbReference type="PROSITE" id="PS51318">
    <property type="entry name" value="TAT"/>
    <property type="match status" value="1"/>
</dbReference>
<dbReference type="InterPro" id="IPR012338">
    <property type="entry name" value="Beta-lactam/transpept-like"/>
</dbReference>
<evidence type="ECO:0000256" key="1">
    <source>
        <dbReference type="SAM" id="SignalP"/>
    </source>
</evidence>
<name>A0A4R4SJR0_9ACTN</name>
<dbReference type="Proteomes" id="UP000295345">
    <property type="component" value="Unassembled WGS sequence"/>
</dbReference>
<evidence type="ECO:0000259" key="2">
    <source>
        <dbReference type="Pfam" id="PF00144"/>
    </source>
</evidence>
<dbReference type="RefSeq" id="WP_132821678.1">
    <property type="nucleotide sequence ID" value="NZ_SMKI01000541.1"/>
</dbReference>
<feature type="signal peptide" evidence="1">
    <location>
        <begin position="1"/>
        <end position="23"/>
    </location>
</feature>
<feature type="chain" id="PRO_5039519889" evidence="1">
    <location>
        <begin position="24"/>
        <end position="382"/>
    </location>
</feature>
<evidence type="ECO:0000313" key="3">
    <source>
        <dbReference type="EMBL" id="TDC63860.1"/>
    </source>
</evidence>
<dbReference type="GO" id="GO:0016787">
    <property type="term" value="F:hydrolase activity"/>
    <property type="evidence" value="ECO:0007669"/>
    <property type="project" value="UniProtKB-KW"/>
</dbReference>
<dbReference type="Pfam" id="PF00144">
    <property type="entry name" value="Beta-lactamase"/>
    <property type="match status" value="1"/>
</dbReference>
<comment type="caution">
    <text evidence="3">The sequence shown here is derived from an EMBL/GenBank/DDBJ whole genome shotgun (WGS) entry which is preliminary data.</text>
</comment>
<feature type="domain" description="Beta-lactamase-related" evidence="2">
    <location>
        <begin position="48"/>
        <end position="369"/>
    </location>
</feature>
<keyword evidence="4" id="KW-1185">Reference proteome</keyword>
<protein>
    <submittedName>
        <fullName evidence="3">Class A beta-lactamase-related serine hydrolase</fullName>
    </submittedName>
</protein>